<protein>
    <submittedName>
        <fullName evidence="4">Putative phosphoribosyltransferase</fullName>
    </submittedName>
</protein>
<evidence type="ECO:0000259" key="3">
    <source>
        <dbReference type="Pfam" id="PF00156"/>
    </source>
</evidence>
<dbReference type="CDD" id="cd06223">
    <property type="entry name" value="PRTases_typeI"/>
    <property type="match status" value="1"/>
</dbReference>
<keyword evidence="2 4" id="KW-0808">Transferase</keyword>
<dbReference type="Proteomes" id="UP000011135">
    <property type="component" value="Unassembled WGS sequence"/>
</dbReference>
<dbReference type="SUPFAM" id="SSF53271">
    <property type="entry name" value="PRTase-like"/>
    <property type="match status" value="1"/>
</dbReference>
<dbReference type="EMBL" id="AMZN01000037">
    <property type="protein sequence ID" value="ELR71590.1"/>
    <property type="molecule type" value="Genomic_DNA"/>
</dbReference>
<organism evidence="4 5">
    <name type="scientific">Fulvivirga imtechensis AK7</name>
    <dbReference type="NCBI Taxonomy" id="1237149"/>
    <lineage>
        <taxon>Bacteria</taxon>
        <taxon>Pseudomonadati</taxon>
        <taxon>Bacteroidota</taxon>
        <taxon>Cytophagia</taxon>
        <taxon>Cytophagales</taxon>
        <taxon>Fulvivirgaceae</taxon>
        <taxon>Fulvivirga</taxon>
    </lineage>
</organism>
<dbReference type="eggNOG" id="COG1926">
    <property type="taxonomic scope" value="Bacteria"/>
</dbReference>
<evidence type="ECO:0000256" key="1">
    <source>
        <dbReference type="ARBA" id="ARBA00022676"/>
    </source>
</evidence>
<reference evidence="4 5" key="1">
    <citation type="submission" date="2012-12" db="EMBL/GenBank/DDBJ databases">
        <title>Genome assembly of Fulvivirga imtechensis AK7.</title>
        <authorList>
            <person name="Nupur N."/>
            <person name="Khatri I."/>
            <person name="Kumar R."/>
            <person name="Subramanian S."/>
            <person name="Pinnaka A."/>
        </authorList>
    </citation>
    <scope>NUCLEOTIDE SEQUENCE [LARGE SCALE GENOMIC DNA]</scope>
    <source>
        <strain evidence="4 5">AK7</strain>
    </source>
</reference>
<dbReference type="InterPro" id="IPR000836">
    <property type="entry name" value="PRTase_dom"/>
</dbReference>
<dbReference type="InterPro" id="IPR029057">
    <property type="entry name" value="PRTase-like"/>
</dbReference>
<accession>L8JRU8</accession>
<dbReference type="Gene3D" id="3.40.50.2020">
    <property type="match status" value="1"/>
</dbReference>
<keyword evidence="5" id="KW-1185">Reference proteome</keyword>
<dbReference type="GO" id="GO:0016757">
    <property type="term" value="F:glycosyltransferase activity"/>
    <property type="evidence" value="ECO:0007669"/>
    <property type="project" value="UniProtKB-KW"/>
</dbReference>
<proteinExistence type="predicted"/>
<keyword evidence="1 4" id="KW-0328">Glycosyltransferase</keyword>
<dbReference type="Pfam" id="PF00156">
    <property type="entry name" value="Pribosyltran"/>
    <property type="match status" value="1"/>
</dbReference>
<comment type="caution">
    <text evidence="4">The sequence shown here is derived from an EMBL/GenBank/DDBJ whole genome shotgun (WGS) entry which is preliminary data.</text>
</comment>
<evidence type="ECO:0000313" key="5">
    <source>
        <dbReference type="Proteomes" id="UP000011135"/>
    </source>
</evidence>
<dbReference type="PANTHER" id="PTHR43363:SF1">
    <property type="entry name" value="HYPOXANTHINE-GUANINE PHOSPHORIBOSYLTRANSFERASE"/>
    <property type="match status" value="1"/>
</dbReference>
<evidence type="ECO:0000256" key="2">
    <source>
        <dbReference type="ARBA" id="ARBA00022679"/>
    </source>
</evidence>
<name>L8JRU8_9BACT</name>
<feature type="domain" description="Phosphoribosyltransferase" evidence="3">
    <location>
        <begin position="18"/>
        <end position="187"/>
    </location>
</feature>
<sequence>MMFHNREDAANQLIIALKQFRHENAVVLAIPRGGVPLGKKISEALHFPLDISLIKKIGHPANKEFAIGAVGLEDEFFTETERTVSRDYVDEEIDKVREKLQKRYHQYMGDRHPVSLKNKTVIIVDDGVATGSTLLATVQMVQHQDAAKIIVAVPVGAPAAIRKLRTVADDVICLETPTDFRAVGQFYENFEQVNDREVIEMLH</sequence>
<evidence type="ECO:0000313" key="4">
    <source>
        <dbReference type="EMBL" id="ELR71590.1"/>
    </source>
</evidence>
<dbReference type="PANTHER" id="PTHR43363">
    <property type="entry name" value="HYPOXANTHINE PHOSPHORIBOSYLTRANSFERASE"/>
    <property type="match status" value="1"/>
</dbReference>
<dbReference type="STRING" id="1237149.C900_02505"/>
<gene>
    <name evidence="4" type="ORF">C900_02505</name>
</gene>
<dbReference type="RefSeq" id="WP_009579914.1">
    <property type="nucleotide sequence ID" value="NZ_AMZN01000037.1"/>
</dbReference>
<dbReference type="Gene3D" id="3.30.1310.20">
    <property type="entry name" value="PRTase-like"/>
    <property type="match status" value="1"/>
</dbReference>
<dbReference type="AlphaFoldDB" id="L8JRU8"/>